<name>A0ABU6SCS1_9FABA</name>
<proteinExistence type="predicted"/>
<accession>A0ABU6SCS1</accession>
<dbReference type="Proteomes" id="UP001341840">
    <property type="component" value="Unassembled WGS sequence"/>
</dbReference>
<evidence type="ECO:0000313" key="4">
    <source>
        <dbReference type="Proteomes" id="UP001341840"/>
    </source>
</evidence>
<evidence type="ECO:0000256" key="1">
    <source>
        <dbReference type="SAM" id="MobiDB-lite"/>
    </source>
</evidence>
<organism evidence="3 4">
    <name type="scientific">Stylosanthes scabra</name>
    <dbReference type="NCBI Taxonomy" id="79078"/>
    <lineage>
        <taxon>Eukaryota</taxon>
        <taxon>Viridiplantae</taxon>
        <taxon>Streptophyta</taxon>
        <taxon>Embryophyta</taxon>
        <taxon>Tracheophyta</taxon>
        <taxon>Spermatophyta</taxon>
        <taxon>Magnoliopsida</taxon>
        <taxon>eudicotyledons</taxon>
        <taxon>Gunneridae</taxon>
        <taxon>Pentapetalae</taxon>
        <taxon>rosids</taxon>
        <taxon>fabids</taxon>
        <taxon>Fabales</taxon>
        <taxon>Fabaceae</taxon>
        <taxon>Papilionoideae</taxon>
        <taxon>50 kb inversion clade</taxon>
        <taxon>dalbergioids sensu lato</taxon>
        <taxon>Dalbergieae</taxon>
        <taxon>Pterocarpus clade</taxon>
        <taxon>Stylosanthes</taxon>
    </lineage>
</organism>
<feature type="region of interest" description="Disordered" evidence="1">
    <location>
        <begin position="32"/>
        <end position="71"/>
    </location>
</feature>
<protein>
    <submittedName>
        <fullName evidence="3">Origin recognition complex subunit 5</fullName>
    </submittedName>
</protein>
<dbReference type="Pfam" id="PF14630">
    <property type="entry name" value="ORC5_C"/>
    <property type="match status" value="1"/>
</dbReference>
<gene>
    <name evidence="3" type="primary">ORC5_2</name>
    <name evidence="3" type="ORF">PIB30_033863</name>
</gene>
<keyword evidence="4" id="KW-1185">Reference proteome</keyword>
<sequence>MKRKLFSHINPHITSSLNEIFKVSSHLSAEVENSKETKQKVNQRKLERREETGKLDFHMSTSAKPSEKVPERKESLEEELLMKGPGSFPLERLLAIFQCIVSVAEDPSDEDEQNGIGLGVEGGNGGLMSDVLLQLSSLCNAKFIFKGRNCPIEGSVRYRSTISEDLVLKVARSLKFPLSSYLYKKPSNLLTLVLLLHKSW</sequence>
<dbReference type="InterPro" id="IPR020796">
    <property type="entry name" value="ORC5"/>
</dbReference>
<comment type="caution">
    <text evidence="3">The sequence shown here is derived from an EMBL/GenBank/DDBJ whole genome shotgun (WGS) entry which is preliminary data.</text>
</comment>
<dbReference type="EMBL" id="JASCZI010060570">
    <property type="protein sequence ID" value="MED6134036.1"/>
    <property type="molecule type" value="Genomic_DNA"/>
</dbReference>
<dbReference type="PANTHER" id="PTHR12705">
    <property type="entry name" value="ORIGIN RECOGNITION COMPLEX SUBUNIT 5"/>
    <property type="match status" value="1"/>
</dbReference>
<feature type="compositionally biased region" description="Basic and acidic residues" evidence="1">
    <location>
        <begin position="32"/>
        <end position="57"/>
    </location>
</feature>
<feature type="domain" description="Origin recognition complex subunit 5 C-terminal" evidence="2">
    <location>
        <begin position="51"/>
        <end position="182"/>
    </location>
</feature>
<dbReference type="InterPro" id="IPR047088">
    <property type="entry name" value="ORC5_C"/>
</dbReference>
<dbReference type="PANTHER" id="PTHR12705:SF0">
    <property type="entry name" value="ORIGIN RECOGNITION COMPLEX SUBUNIT 5"/>
    <property type="match status" value="1"/>
</dbReference>
<evidence type="ECO:0000313" key="3">
    <source>
        <dbReference type="EMBL" id="MED6134036.1"/>
    </source>
</evidence>
<evidence type="ECO:0000259" key="2">
    <source>
        <dbReference type="Pfam" id="PF14630"/>
    </source>
</evidence>
<reference evidence="3 4" key="1">
    <citation type="journal article" date="2023" name="Plants (Basel)">
        <title>Bridging the Gap: Combining Genomics and Transcriptomics Approaches to Understand Stylosanthes scabra, an Orphan Legume from the Brazilian Caatinga.</title>
        <authorList>
            <person name="Ferreira-Neto J.R.C."/>
            <person name="da Silva M.D."/>
            <person name="Binneck E."/>
            <person name="de Melo N.F."/>
            <person name="da Silva R.H."/>
            <person name="de Melo A.L.T.M."/>
            <person name="Pandolfi V."/>
            <person name="Bustamante F.O."/>
            <person name="Brasileiro-Vidal A.C."/>
            <person name="Benko-Iseppon A.M."/>
        </authorList>
    </citation>
    <scope>NUCLEOTIDE SEQUENCE [LARGE SCALE GENOMIC DNA]</scope>
    <source>
        <tissue evidence="3">Leaves</tissue>
    </source>
</reference>